<dbReference type="EMBL" id="JBBPEH010000011">
    <property type="protein sequence ID" value="KAK7532486.1"/>
    <property type="molecule type" value="Genomic_DNA"/>
</dbReference>
<accession>A0ABR1LDE6</accession>
<dbReference type="RefSeq" id="XP_066652154.1">
    <property type="nucleotide sequence ID" value="XM_066793704.1"/>
</dbReference>
<dbReference type="GeneID" id="92026610"/>
<protein>
    <submittedName>
        <fullName evidence="2">Uncharacterized protein</fullName>
    </submittedName>
</protein>
<keyword evidence="3" id="KW-1185">Reference proteome</keyword>
<feature type="compositionally biased region" description="Pro residues" evidence="1">
    <location>
        <begin position="412"/>
        <end position="428"/>
    </location>
</feature>
<evidence type="ECO:0000313" key="3">
    <source>
        <dbReference type="Proteomes" id="UP001360953"/>
    </source>
</evidence>
<feature type="region of interest" description="Disordered" evidence="1">
    <location>
        <begin position="390"/>
        <end position="525"/>
    </location>
</feature>
<feature type="compositionally biased region" description="Basic residues" evidence="1">
    <location>
        <begin position="429"/>
        <end position="440"/>
    </location>
</feature>
<comment type="caution">
    <text evidence="2">The sequence shown here is derived from an EMBL/GenBank/DDBJ whole genome shotgun (WGS) entry which is preliminary data.</text>
</comment>
<evidence type="ECO:0000313" key="2">
    <source>
        <dbReference type="EMBL" id="KAK7532486.1"/>
    </source>
</evidence>
<sequence length="555" mass="61134">MTSLFNFGPFDLSSLMSRGRLSLPFVWLTCSTVKVRITEGARTGRSEVLDVSKGAEHSSLSSGWKIKQSSPVHPECQELTTIVIGSSQVRAFGQRASGPCRWMNTGSIQVILHATPSPSSPGALQRRPQAAWAPWIRSVYKFSNCQISGSLHTLLSARHFTTGLATTMPALEYQNHVLMDGHPEPVFCTFSLTHPRMPQPPDALLQADPLKYLKTFLVLLRPSRMRESEHDYSPINSDLISTDDRKQTIAWISPKLISIMNDNAELERQVKNQGPRRTKVLSSDVYQPITLHKMRAEKWSGSDFAFCLTEAMKRLPKEEIKNTRFMVRLGRNPLNGVAARCAADTTSHLGLSMRAWINARCLNGNGSRMNLLCKPIDDPDIRNHALALEAAPQPSRSSSARASTPQQLPQAQPQPQPKSKPQPQPQPKPKSKPRGKKRRSLASNLDSDVDDDSDHASDSDYAQPPRKKTATATATATPPKPNPKSNPKSNPVKAQQQKPRAGPRAPGSPAAAVARPTCPSTPAGKQIQVKEEMWSSCVFTPPILLRAGSWLMRSL</sequence>
<name>A0ABR1LDE6_9PEZI</name>
<organism evidence="2 3">
    <name type="scientific">Phyllosticta citribraziliensis</name>
    <dbReference type="NCBI Taxonomy" id="989973"/>
    <lineage>
        <taxon>Eukaryota</taxon>
        <taxon>Fungi</taxon>
        <taxon>Dikarya</taxon>
        <taxon>Ascomycota</taxon>
        <taxon>Pezizomycotina</taxon>
        <taxon>Dothideomycetes</taxon>
        <taxon>Dothideomycetes incertae sedis</taxon>
        <taxon>Botryosphaeriales</taxon>
        <taxon>Phyllostictaceae</taxon>
        <taxon>Phyllosticta</taxon>
    </lineage>
</organism>
<proteinExistence type="predicted"/>
<feature type="compositionally biased region" description="Low complexity" evidence="1">
    <location>
        <begin position="390"/>
        <end position="411"/>
    </location>
</feature>
<reference evidence="2 3" key="1">
    <citation type="submission" date="2024-04" db="EMBL/GenBank/DDBJ databases">
        <title>Phyllosticta paracitricarpa is synonymous to the EU quarantine fungus P. citricarpa based on phylogenomic analyses.</title>
        <authorList>
            <consortium name="Lawrence Berkeley National Laboratory"/>
            <person name="Van ingen-buijs V.A."/>
            <person name="Van westerhoven A.C."/>
            <person name="Haridas S."/>
            <person name="Skiadas P."/>
            <person name="Martin F."/>
            <person name="Groenewald J.Z."/>
            <person name="Crous P.W."/>
            <person name="Seidl M.F."/>
        </authorList>
    </citation>
    <scope>NUCLEOTIDE SEQUENCE [LARGE SCALE GENOMIC DNA]</scope>
    <source>
        <strain evidence="2 3">CPC 17464</strain>
    </source>
</reference>
<dbReference type="Proteomes" id="UP001360953">
    <property type="component" value="Unassembled WGS sequence"/>
</dbReference>
<evidence type="ECO:0000256" key="1">
    <source>
        <dbReference type="SAM" id="MobiDB-lite"/>
    </source>
</evidence>
<gene>
    <name evidence="2" type="ORF">J3D65DRAFT_107939</name>
</gene>
<feature type="compositionally biased region" description="Low complexity" evidence="1">
    <location>
        <begin position="485"/>
        <end position="516"/>
    </location>
</feature>